<dbReference type="GO" id="GO:0003700">
    <property type="term" value="F:DNA-binding transcription factor activity"/>
    <property type="evidence" value="ECO:0007669"/>
    <property type="project" value="InterPro"/>
</dbReference>
<reference evidence="6 7" key="1">
    <citation type="submission" date="2019-04" db="EMBL/GenBank/DDBJ databases">
        <title>Friends and foes A comparative genomics study of 23 Aspergillus species from section Flavi.</title>
        <authorList>
            <consortium name="DOE Joint Genome Institute"/>
            <person name="Kjaerbolling I."/>
            <person name="Vesth T."/>
            <person name="Frisvad J.C."/>
            <person name="Nybo J.L."/>
            <person name="Theobald S."/>
            <person name="Kildgaard S."/>
            <person name="Isbrandt T."/>
            <person name="Kuo A."/>
            <person name="Sato A."/>
            <person name="Lyhne E.K."/>
            <person name="Kogle M.E."/>
            <person name="Wiebenga A."/>
            <person name="Kun R.S."/>
            <person name="Lubbers R.J."/>
            <person name="Makela M.R."/>
            <person name="Barry K."/>
            <person name="Chovatia M."/>
            <person name="Clum A."/>
            <person name="Daum C."/>
            <person name="Haridas S."/>
            <person name="He G."/>
            <person name="LaButti K."/>
            <person name="Lipzen A."/>
            <person name="Mondo S."/>
            <person name="Riley R."/>
            <person name="Salamov A."/>
            <person name="Simmons B.A."/>
            <person name="Magnuson J.K."/>
            <person name="Henrissat B."/>
            <person name="Mortensen U.H."/>
            <person name="Larsen T.O."/>
            <person name="Devries R.P."/>
            <person name="Grigoriev I.V."/>
            <person name="Machida M."/>
            <person name="Baker S.E."/>
            <person name="Andersen M.R."/>
        </authorList>
    </citation>
    <scope>NUCLEOTIDE SEQUENCE [LARGE SCALE GENOMIC DNA]</scope>
    <source>
        <strain evidence="6 7">IBT 18842</strain>
    </source>
</reference>
<dbReference type="GO" id="GO:0006351">
    <property type="term" value="P:DNA-templated transcription"/>
    <property type="evidence" value="ECO:0007669"/>
    <property type="project" value="InterPro"/>
</dbReference>
<evidence type="ECO:0000256" key="2">
    <source>
        <dbReference type="ARBA" id="ARBA00023163"/>
    </source>
</evidence>
<dbReference type="GO" id="GO:0008270">
    <property type="term" value="F:zinc ion binding"/>
    <property type="evidence" value="ECO:0007669"/>
    <property type="project" value="InterPro"/>
</dbReference>
<evidence type="ECO:0000313" key="7">
    <source>
        <dbReference type="Proteomes" id="UP000325780"/>
    </source>
</evidence>
<dbReference type="InterPro" id="IPR007219">
    <property type="entry name" value="XnlR_reg_dom"/>
</dbReference>
<feature type="compositionally biased region" description="Polar residues" evidence="4">
    <location>
        <begin position="449"/>
        <end position="458"/>
    </location>
</feature>
<keyword evidence="1" id="KW-0805">Transcription regulation</keyword>
<dbReference type="Proteomes" id="UP000325780">
    <property type="component" value="Unassembled WGS sequence"/>
</dbReference>
<dbReference type="EMBL" id="ML742024">
    <property type="protein sequence ID" value="KAE8155145.1"/>
    <property type="molecule type" value="Genomic_DNA"/>
</dbReference>
<feature type="region of interest" description="Disordered" evidence="4">
    <location>
        <begin position="436"/>
        <end position="461"/>
    </location>
</feature>
<dbReference type="CDD" id="cd12148">
    <property type="entry name" value="fungal_TF_MHR"/>
    <property type="match status" value="1"/>
</dbReference>
<evidence type="ECO:0000313" key="6">
    <source>
        <dbReference type="EMBL" id="KAE8155145.1"/>
    </source>
</evidence>
<dbReference type="OrthoDB" id="3921198at2759"/>
<name>A0A5N6U945_ASPAV</name>
<feature type="compositionally biased region" description="Basic residues" evidence="4">
    <location>
        <begin position="436"/>
        <end position="446"/>
    </location>
</feature>
<keyword evidence="2" id="KW-0804">Transcription</keyword>
<keyword evidence="3" id="KW-0539">Nucleus</keyword>
<sequence>MERSKYMERILKHKLDGVSLETDNLARIAESLTVDEGSANVTEQTSDELTNLSIEDEACTIDPVGDTTTHYSGEFSYWNFSMRIKHRIEHQTRTSVAQDTQSEDQRSFEYWRAKQLRSGNNHLSAALACCPPAQIARFLVNVFFKYTETYYSFIGKQWLLECLTLFYNDPGALGQKGPAVISIVLTVFAIGTQYAYLDSPKRGSNEQNINDFSEDDIGVTFYQNAVRLLPEIIECSCLESVQACLLFGYYSLPIDASGLGYVYINLAVRLAMQNGMHRQCKNETFTPEMIEIRNRVWWTVYCFERKISIFHGRPLSVLRSDVDTNVPQGSQESQAHSGDVTSSIVSIQLTNFLEDFFHELCRLRQADSKTVPSILSNLLAKKQVMSQWWDSLTQGVLDDKRRHDRVALHLQLEYCLVNMFIGRSFLFKAESPHLKRKQSSRSRPKQCSHDPSTNSEGTESQRCRARDLVSACIESAKQALEVCRQIRDEGPGLSRASYIEYSSCRASLLVLIAYAIQNRSNELREQLQTGLDMIREMAAAGDSARSEVALIEALERALSRLHKEPHASQPSDVHSGALSEYNAFKQWGSMWRNSTADSSEIPSDISPIHYAASVLTAVQPVVSESHSLDHLEQLIDHSVSSPESIRDISMDAIHAFDPVNGLSIFGSGNLSMSSGWPTQTETQVLEQFLATPVSPPRLTTSDGLSNTFSAGDTRGNAWLYRR</sequence>
<keyword evidence="7" id="KW-1185">Reference proteome</keyword>
<evidence type="ECO:0000256" key="3">
    <source>
        <dbReference type="ARBA" id="ARBA00023242"/>
    </source>
</evidence>
<accession>A0A5N6U945</accession>
<dbReference type="Pfam" id="PF04082">
    <property type="entry name" value="Fungal_trans"/>
    <property type="match status" value="1"/>
</dbReference>
<dbReference type="PANTHER" id="PTHR46910:SF23">
    <property type="entry name" value="THIAMINE REPRESSIBLE GENES REGULATORY PROTEIN THI1"/>
    <property type="match status" value="1"/>
</dbReference>
<protein>
    <submittedName>
        <fullName evidence="6">Fungal-specific transcription factor domain-containing protein</fullName>
    </submittedName>
</protein>
<organism evidence="6 7">
    <name type="scientific">Aspergillus avenaceus</name>
    <dbReference type="NCBI Taxonomy" id="36643"/>
    <lineage>
        <taxon>Eukaryota</taxon>
        <taxon>Fungi</taxon>
        <taxon>Dikarya</taxon>
        <taxon>Ascomycota</taxon>
        <taxon>Pezizomycotina</taxon>
        <taxon>Eurotiomycetes</taxon>
        <taxon>Eurotiomycetidae</taxon>
        <taxon>Eurotiales</taxon>
        <taxon>Aspergillaceae</taxon>
        <taxon>Aspergillus</taxon>
        <taxon>Aspergillus subgen. Circumdati</taxon>
    </lineage>
</organism>
<dbReference type="InterPro" id="IPR050987">
    <property type="entry name" value="AtrR-like"/>
</dbReference>
<proteinExistence type="predicted"/>
<evidence type="ECO:0000256" key="4">
    <source>
        <dbReference type="SAM" id="MobiDB-lite"/>
    </source>
</evidence>
<evidence type="ECO:0000259" key="5">
    <source>
        <dbReference type="SMART" id="SM00906"/>
    </source>
</evidence>
<feature type="domain" description="Xylanolytic transcriptional activator regulatory" evidence="5">
    <location>
        <begin position="260"/>
        <end position="333"/>
    </location>
</feature>
<dbReference type="PANTHER" id="PTHR46910">
    <property type="entry name" value="TRANSCRIPTION FACTOR PDR1"/>
    <property type="match status" value="1"/>
</dbReference>
<dbReference type="SMART" id="SM00906">
    <property type="entry name" value="Fungal_trans"/>
    <property type="match status" value="1"/>
</dbReference>
<evidence type="ECO:0000256" key="1">
    <source>
        <dbReference type="ARBA" id="ARBA00023015"/>
    </source>
</evidence>
<dbReference type="AlphaFoldDB" id="A0A5N6U945"/>
<dbReference type="GO" id="GO:0003677">
    <property type="term" value="F:DNA binding"/>
    <property type="evidence" value="ECO:0007669"/>
    <property type="project" value="InterPro"/>
</dbReference>
<gene>
    <name evidence="6" type="ORF">BDV25DRAFT_38025</name>
</gene>